<sequence>MLISYSHRFLFVHIAKTGGTSIRAALRRYRWGWPYTAPLALCSVMSQMTRPKHALGIKFPRHAKAIAAKEMLPAEVYEGLFKFAVVRNPWDLQVSSFHHLRREHPQRMEGIGDFAAFLRHKFDPARDTDYLFDISQERQWEYLCDLEGRRIVDYVARYENLEADFREACARIGIEPPPLPHRRKAADRRGYRDYYDDDLRALVAKHYARDIEEFGYSF</sequence>
<protein>
    <submittedName>
        <fullName evidence="1">Sulfotransferase</fullName>
    </submittedName>
</protein>
<dbReference type="InterPro" id="IPR027417">
    <property type="entry name" value="P-loop_NTPase"/>
</dbReference>
<evidence type="ECO:0000313" key="1">
    <source>
        <dbReference type="EMBL" id="PWG64904.1"/>
    </source>
</evidence>
<keyword evidence="2" id="KW-1185">Reference proteome</keyword>
<dbReference type="Gene3D" id="3.40.50.300">
    <property type="entry name" value="P-loop containing nucleotide triphosphate hydrolases"/>
    <property type="match status" value="1"/>
</dbReference>
<comment type="caution">
    <text evidence="1">The sequence shown here is derived from an EMBL/GenBank/DDBJ whole genome shotgun (WGS) entry which is preliminary data.</text>
</comment>
<dbReference type="EMBL" id="QFFI01000004">
    <property type="protein sequence ID" value="PWG64904.1"/>
    <property type="molecule type" value="Genomic_DNA"/>
</dbReference>
<name>A0A2U2N7F3_9GAMM</name>
<dbReference type="InterPro" id="IPR005331">
    <property type="entry name" value="Sulfotransferase"/>
</dbReference>
<reference evidence="1 2" key="1">
    <citation type="submission" date="2018-05" db="EMBL/GenBank/DDBJ databases">
        <title>Spiribacter halobius sp. nov., a moderately halophilic bacterium isolated from marine solar saltern.</title>
        <authorList>
            <person name="Zheng W.-S."/>
            <person name="Lu D.-C."/>
            <person name="Du Z.-J."/>
        </authorList>
    </citation>
    <scope>NUCLEOTIDE SEQUENCE [LARGE SCALE GENOMIC DNA]</scope>
    <source>
        <strain evidence="1 2">E85</strain>
    </source>
</reference>
<dbReference type="GO" id="GO:0008146">
    <property type="term" value="F:sulfotransferase activity"/>
    <property type="evidence" value="ECO:0007669"/>
    <property type="project" value="InterPro"/>
</dbReference>
<dbReference type="Pfam" id="PF03567">
    <property type="entry name" value="Sulfotransfer_2"/>
    <property type="match status" value="1"/>
</dbReference>
<accession>A0A2U2N7F3</accession>
<dbReference type="RefSeq" id="WP_109676371.1">
    <property type="nucleotide sequence ID" value="NZ_CP086615.1"/>
</dbReference>
<keyword evidence="1" id="KW-0808">Transferase</keyword>
<dbReference type="OrthoDB" id="288532at2"/>
<gene>
    <name evidence="1" type="ORF">DEM34_03665</name>
</gene>
<evidence type="ECO:0000313" key="2">
    <source>
        <dbReference type="Proteomes" id="UP000245474"/>
    </source>
</evidence>
<dbReference type="AlphaFoldDB" id="A0A2U2N7F3"/>
<dbReference type="Proteomes" id="UP000245474">
    <property type="component" value="Unassembled WGS sequence"/>
</dbReference>
<proteinExistence type="predicted"/>
<dbReference type="GO" id="GO:0016020">
    <property type="term" value="C:membrane"/>
    <property type="evidence" value="ECO:0007669"/>
    <property type="project" value="InterPro"/>
</dbReference>
<organism evidence="1 2">
    <name type="scientific">Sediminicurvatus halobius</name>
    <dbReference type="NCBI Taxonomy" id="2182432"/>
    <lineage>
        <taxon>Bacteria</taxon>
        <taxon>Pseudomonadati</taxon>
        <taxon>Pseudomonadota</taxon>
        <taxon>Gammaproteobacteria</taxon>
        <taxon>Chromatiales</taxon>
        <taxon>Ectothiorhodospiraceae</taxon>
        <taxon>Sediminicurvatus</taxon>
    </lineage>
</organism>
<dbReference type="SUPFAM" id="SSF52540">
    <property type="entry name" value="P-loop containing nucleoside triphosphate hydrolases"/>
    <property type="match status" value="1"/>
</dbReference>